<feature type="region of interest" description="Disordered" evidence="1">
    <location>
        <begin position="513"/>
        <end position="536"/>
    </location>
</feature>
<protein>
    <recommendedName>
        <fullName evidence="2">Rrn9 domain-containing protein</fullName>
    </recommendedName>
</protein>
<feature type="domain" description="Rrn9" evidence="2">
    <location>
        <begin position="62"/>
        <end position="121"/>
    </location>
</feature>
<evidence type="ECO:0000256" key="1">
    <source>
        <dbReference type="SAM" id="MobiDB-lite"/>
    </source>
</evidence>
<evidence type="ECO:0000313" key="3">
    <source>
        <dbReference type="EMBL" id="KAG6303461.1"/>
    </source>
</evidence>
<dbReference type="AlphaFoldDB" id="A0A9P7QQZ8"/>
<evidence type="ECO:0000313" key="4">
    <source>
        <dbReference type="Proteomes" id="UP000707071"/>
    </source>
</evidence>
<feature type="region of interest" description="Disordered" evidence="1">
    <location>
        <begin position="575"/>
        <end position="640"/>
    </location>
</feature>
<proteinExistence type="predicted"/>
<feature type="compositionally biased region" description="Acidic residues" evidence="1">
    <location>
        <begin position="577"/>
        <end position="589"/>
    </location>
</feature>
<gene>
    <name evidence="3" type="ORF">E4U09_008022</name>
</gene>
<dbReference type="Pfam" id="PF10680">
    <property type="entry name" value="RRN9"/>
    <property type="match status" value="1"/>
</dbReference>
<accession>A0A9P7QQZ8</accession>
<feature type="region of interest" description="Disordered" evidence="1">
    <location>
        <begin position="323"/>
        <end position="387"/>
    </location>
</feature>
<dbReference type="GO" id="GO:0003677">
    <property type="term" value="F:DNA binding"/>
    <property type="evidence" value="ECO:0007669"/>
    <property type="project" value="InterPro"/>
</dbReference>
<dbReference type="EMBL" id="SRRH01000009">
    <property type="protein sequence ID" value="KAG6303461.1"/>
    <property type="molecule type" value="Genomic_DNA"/>
</dbReference>
<reference evidence="3 4" key="1">
    <citation type="journal article" date="2020" name="bioRxiv">
        <title>Whole genome comparisons of ergot fungi reveals the divergence and evolution of species within the genus Claviceps are the result of varying mechanisms driving genome evolution and host range expansion.</title>
        <authorList>
            <person name="Wyka S.A."/>
            <person name="Mondo S.J."/>
            <person name="Liu M."/>
            <person name="Dettman J."/>
            <person name="Nalam V."/>
            <person name="Broders K.D."/>
        </authorList>
    </citation>
    <scope>NUCLEOTIDE SEQUENCE [LARGE SCALE GENOMIC DNA]</scope>
    <source>
        <strain evidence="3 4">Clav52</strain>
    </source>
</reference>
<dbReference type="Proteomes" id="UP000707071">
    <property type="component" value="Unassembled WGS sequence"/>
</dbReference>
<feature type="compositionally biased region" description="Low complexity" evidence="1">
    <location>
        <begin position="445"/>
        <end position="457"/>
    </location>
</feature>
<feature type="region of interest" description="Disordered" evidence="1">
    <location>
        <begin position="1"/>
        <end position="21"/>
    </location>
</feature>
<feature type="compositionally biased region" description="Low complexity" evidence="1">
    <location>
        <begin position="624"/>
        <end position="636"/>
    </location>
</feature>
<comment type="caution">
    <text evidence="3">The sequence shown here is derived from an EMBL/GenBank/DDBJ whole genome shotgun (WGS) entry which is preliminary data.</text>
</comment>
<dbReference type="InterPro" id="IPR017956">
    <property type="entry name" value="AT_hook_DNA-bd_motif"/>
</dbReference>
<feature type="region of interest" description="Disordered" evidence="1">
    <location>
        <begin position="427"/>
        <end position="465"/>
    </location>
</feature>
<feature type="compositionally biased region" description="Basic and acidic residues" evidence="1">
    <location>
        <begin position="173"/>
        <end position="184"/>
    </location>
</feature>
<feature type="compositionally biased region" description="Low complexity" evidence="1">
    <location>
        <begin position="347"/>
        <end position="368"/>
    </location>
</feature>
<name>A0A9P7QQZ8_9HYPO</name>
<evidence type="ECO:0000259" key="2">
    <source>
        <dbReference type="Pfam" id="PF10680"/>
    </source>
</evidence>
<dbReference type="SMART" id="SM00384">
    <property type="entry name" value="AT_hook"/>
    <property type="match status" value="3"/>
</dbReference>
<feature type="compositionally biased region" description="Polar residues" evidence="1">
    <location>
        <begin position="265"/>
        <end position="274"/>
    </location>
</feature>
<feature type="compositionally biased region" description="Acidic residues" evidence="1">
    <location>
        <begin position="246"/>
        <end position="259"/>
    </location>
</feature>
<dbReference type="InterPro" id="IPR019622">
    <property type="entry name" value="Rrn9_dom"/>
</dbReference>
<feature type="region of interest" description="Disordered" evidence="1">
    <location>
        <begin position="164"/>
        <end position="284"/>
    </location>
</feature>
<organism evidence="3 4">
    <name type="scientific">Claviceps aff. purpurea</name>
    <dbReference type="NCBI Taxonomy" id="1967640"/>
    <lineage>
        <taxon>Eukaryota</taxon>
        <taxon>Fungi</taxon>
        <taxon>Dikarya</taxon>
        <taxon>Ascomycota</taxon>
        <taxon>Pezizomycotina</taxon>
        <taxon>Sordariomycetes</taxon>
        <taxon>Hypocreomycetidae</taxon>
        <taxon>Hypocreales</taxon>
        <taxon>Clavicipitaceae</taxon>
        <taxon>Claviceps</taxon>
    </lineage>
</organism>
<keyword evidence="4" id="KW-1185">Reference proteome</keyword>
<sequence>MASSPEPPTAARRQWEELDSDDIASVMSEDLYENRPNRWTGPRSTWRALVREERMLWRSMQQVVDQDLAVHLYNAFALKRRDLDARTAQGLTMKLGNGQEAIWTPPKVWTAWPLQERQVPPEGLFKEAEDEAEAFTLRRQETKLPSSELQEELGATILRMAKERFRRRQQQRQQREQEREQRQRERLRRQQQMSRSSSIAPSIETPSRPVSLKFEESEDETFLSSLPPGRTGSSDDDEKVKLSWTSDDEYNDDDADGDQEGNNGSQPDPESPTQDYEPAVATDDQLSQQLLRPSIRHILTQLDRTLTVLHNSRVAGQIHIFDSSDSSMEDDSDTARARGRGRPRRMPQPGTRDTPPAAAAAAAAKTAASPQRRRGRPPKVHVPLEGETMEEMQFRLARQSHRRLPVSEKDKEAAFLAWLEEGDQQMMREAQTQNQESPPLREQEPASPSSSHGGASPPSQPGNMQRRLRKWGLRDWSDVLGAASLAGFSPDVIARSTRRCASLFNQGMSMRTLNEQPLSRGPGLTTTEYRPKPVATKIRGRAQGQGLGNSVSPPSSSSSSAAAAAAAAAAALFSTDSDSDGDIDSESDTSGETLRSRKRIFSRSSVPLDSSPIRSRGRSRTRRSPSGSAASNAQSRSRSRSRSSAGLFLCAVPTCSRAVGGFARRLNLRRHMQLVHPGYAEEEDDSENEVVGAVHVDGFLKMIHPGKGWRAEDVLPRKRKRYYGRGG</sequence>